<organism evidence="2 3">
    <name type="scientific">Seminavis robusta</name>
    <dbReference type="NCBI Taxonomy" id="568900"/>
    <lineage>
        <taxon>Eukaryota</taxon>
        <taxon>Sar</taxon>
        <taxon>Stramenopiles</taxon>
        <taxon>Ochrophyta</taxon>
        <taxon>Bacillariophyta</taxon>
        <taxon>Bacillariophyceae</taxon>
        <taxon>Bacillariophycidae</taxon>
        <taxon>Naviculales</taxon>
        <taxon>Naviculaceae</taxon>
        <taxon>Seminavis</taxon>
    </lineage>
</organism>
<comment type="caution">
    <text evidence="2">The sequence shown here is derived from an EMBL/GenBank/DDBJ whole genome shotgun (WGS) entry which is preliminary data.</text>
</comment>
<name>A0A9N8DSP8_9STRA</name>
<evidence type="ECO:0000256" key="1">
    <source>
        <dbReference type="SAM" id="SignalP"/>
    </source>
</evidence>
<evidence type="ECO:0000313" key="2">
    <source>
        <dbReference type="EMBL" id="CAB9507879.1"/>
    </source>
</evidence>
<reference evidence="2" key="1">
    <citation type="submission" date="2020-06" db="EMBL/GenBank/DDBJ databases">
        <authorList>
            <consortium name="Plant Systems Biology data submission"/>
        </authorList>
    </citation>
    <scope>NUCLEOTIDE SEQUENCE</scope>
    <source>
        <strain evidence="2">D6</strain>
    </source>
</reference>
<feature type="signal peptide" evidence="1">
    <location>
        <begin position="1"/>
        <end position="18"/>
    </location>
</feature>
<feature type="chain" id="PRO_5040321661" evidence="1">
    <location>
        <begin position="19"/>
        <end position="179"/>
    </location>
</feature>
<keyword evidence="3" id="KW-1185">Reference proteome</keyword>
<gene>
    <name evidence="2" type="ORF">SEMRO_324_G117450.1</name>
</gene>
<dbReference type="AlphaFoldDB" id="A0A9N8DSP8"/>
<dbReference type="Proteomes" id="UP001153069">
    <property type="component" value="Unassembled WGS sequence"/>
</dbReference>
<keyword evidence="1" id="KW-0732">Signal</keyword>
<sequence>MKLFAGILLALSFTNVQAQLPSIGDLFGNLNIPHAGEIYSSKECSDEVRSDSGCNVAPFTGVFVCRQYFSLFGLYTSEHTLCARNVAPGVTLALSGDTCGCCDGECKQPCQCYCGDPDESGAYSSQLVRPVIFGASNGPPVCVPNGVANHMTNWGGRMICDEDCSSGEGGGGATAAPTV</sequence>
<dbReference type="EMBL" id="CAICTM010000323">
    <property type="protein sequence ID" value="CAB9507879.1"/>
    <property type="molecule type" value="Genomic_DNA"/>
</dbReference>
<evidence type="ECO:0000313" key="3">
    <source>
        <dbReference type="Proteomes" id="UP001153069"/>
    </source>
</evidence>
<proteinExistence type="predicted"/>
<accession>A0A9N8DSP8</accession>
<protein>
    <submittedName>
        <fullName evidence="2">Uncharacterized protein</fullName>
    </submittedName>
</protein>